<comment type="caution">
    <text evidence="2">The sequence shown here is derived from an EMBL/GenBank/DDBJ whole genome shotgun (WGS) entry which is preliminary data.</text>
</comment>
<dbReference type="AlphaFoldDB" id="A0A7Y0B0J7"/>
<dbReference type="Proteomes" id="UP000541470">
    <property type="component" value="Unassembled WGS sequence"/>
</dbReference>
<feature type="transmembrane region" description="Helical" evidence="1">
    <location>
        <begin position="7"/>
        <end position="30"/>
    </location>
</feature>
<keyword evidence="1" id="KW-0472">Membrane</keyword>
<sequence>MTALTWVCRIVGLVQIALGVLYIAVPGGFLAWQGISVASPEVFYPLGMLAARFLVYGVGMFVIAGDPLRHRAWLDGMIAIQGIDFLAGLFYSLTGVIGFEVSAFPMFNAVVIAVLLTWLRPRAVWEGNTRAAG</sequence>
<keyword evidence="1" id="KW-0812">Transmembrane</keyword>
<keyword evidence="3" id="KW-1185">Reference proteome</keyword>
<name>A0A7Y0B0J7_9HYPH</name>
<organism evidence="2 3">
    <name type="scientific">Rhizobium terricola</name>
    <dbReference type="NCBI Taxonomy" id="2728849"/>
    <lineage>
        <taxon>Bacteria</taxon>
        <taxon>Pseudomonadati</taxon>
        <taxon>Pseudomonadota</taxon>
        <taxon>Alphaproteobacteria</taxon>
        <taxon>Hyphomicrobiales</taxon>
        <taxon>Rhizobiaceae</taxon>
        <taxon>Rhizobium/Agrobacterium group</taxon>
        <taxon>Rhizobium</taxon>
    </lineage>
</organism>
<evidence type="ECO:0000256" key="1">
    <source>
        <dbReference type="SAM" id="Phobius"/>
    </source>
</evidence>
<evidence type="ECO:0000313" key="2">
    <source>
        <dbReference type="EMBL" id="NML76820.1"/>
    </source>
</evidence>
<proteinExistence type="predicted"/>
<evidence type="ECO:0008006" key="4">
    <source>
        <dbReference type="Google" id="ProtNLM"/>
    </source>
</evidence>
<feature type="transmembrane region" description="Helical" evidence="1">
    <location>
        <begin position="42"/>
        <end position="65"/>
    </location>
</feature>
<reference evidence="2 3" key="1">
    <citation type="submission" date="2020-04" db="EMBL/GenBank/DDBJ databases">
        <title>Rhizobium sp. S-51 isolated from soil.</title>
        <authorList>
            <person name="Dahal R.H."/>
        </authorList>
    </citation>
    <scope>NUCLEOTIDE SEQUENCE [LARGE SCALE GENOMIC DNA]</scope>
    <source>
        <strain evidence="2 3">S-51</strain>
    </source>
</reference>
<gene>
    <name evidence="2" type="ORF">HHL25_22015</name>
</gene>
<keyword evidence="1" id="KW-1133">Transmembrane helix</keyword>
<evidence type="ECO:0000313" key="3">
    <source>
        <dbReference type="Proteomes" id="UP000541470"/>
    </source>
</evidence>
<accession>A0A7Y0B0J7</accession>
<dbReference type="RefSeq" id="WP_169595389.1">
    <property type="nucleotide sequence ID" value="NZ_JABBGK010000009.1"/>
</dbReference>
<feature type="transmembrane region" description="Helical" evidence="1">
    <location>
        <begin position="72"/>
        <end position="91"/>
    </location>
</feature>
<dbReference type="EMBL" id="JABBGK010000009">
    <property type="protein sequence ID" value="NML76820.1"/>
    <property type="molecule type" value="Genomic_DNA"/>
</dbReference>
<protein>
    <recommendedName>
        <fullName evidence="4">DoxX family protein</fullName>
    </recommendedName>
</protein>
<feature type="transmembrane region" description="Helical" evidence="1">
    <location>
        <begin position="97"/>
        <end position="119"/>
    </location>
</feature>